<evidence type="ECO:0000256" key="3">
    <source>
        <dbReference type="ARBA" id="ARBA00005494"/>
    </source>
</evidence>
<comment type="caution">
    <text evidence="16">The sequence shown here is derived from an EMBL/GenBank/DDBJ whole genome shotgun (WGS) entry which is preliminary data.</text>
</comment>
<dbReference type="GO" id="GO:0002926">
    <property type="term" value="P:tRNA wobble base 5-methoxycarbonylmethyl-2-thiouridinylation"/>
    <property type="evidence" value="ECO:0007669"/>
    <property type="project" value="TreeGrafter"/>
</dbReference>
<dbReference type="SUPFAM" id="SSF55729">
    <property type="entry name" value="Acyl-CoA N-acyltransferases (Nat)"/>
    <property type="match status" value="1"/>
</dbReference>
<keyword evidence="8" id="KW-0694">RNA-binding</keyword>
<protein>
    <recommendedName>
        <fullName evidence="11">tRNA carboxymethyluridine synthase</fullName>
        <ecNumber evidence="11">2.3.1.311</ecNumber>
    </recommendedName>
</protein>
<evidence type="ECO:0000256" key="7">
    <source>
        <dbReference type="ARBA" id="ARBA00022723"/>
    </source>
</evidence>
<feature type="region of interest" description="Disordered" evidence="13">
    <location>
        <begin position="1"/>
        <end position="24"/>
    </location>
</feature>
<feature type="compositionally biased region" description="Low complexity" evidence="13">
    <location>
        <begin position="753"/>
        <end position="772"/>
    </location>
</feature>
<dbReference type="GO" id="GO:0033588">
    <property type="term" value="C:elongator holoenzyme complex"/>
    <property type="evidence" value="ECO:0007669"/>
    <property type="project" value="TreeGrafter"/>
</dbReference>
<dbReference type="InterPro" id="IPR032432">
    <property type="entry name" value="Radical_SAM_C"/>
</dbReference>
<dbReference type="GO" id="GO:0051539">
    <property type="term" value="F:4 iron, 4 sulfur cluster binding"/>
    <property type="evidence" value="ECO:0007669"/>
    <property type="project" value="UniProtKB-KW"/>
</dbReference>
<dbReference type="InterPro" id="IPR016181">
    <property type="entry name" value="Acyl_CoA_acyltransferase"/>
</dbReference>
<proteinExistence type="inferred from homology"/>
<evidence type="ECO:0000256" key="5">
    <source>
        <dbReference type="ARBA" id="ARBA00022555"/>
    </source>
</evidence>
<organism evidence="16 17">
    <name type="scientific">Yasminevirus sp. GU-2018</name>
    <dbReference type="NCBI Taxonomy" id="2420051"/>
    <lineage>
        <taxon>Viruses</taxon>
        <taxon>Varidnaviria</taxon>
        <taxon>Bamfordvirae</taxon>
        <taxon>Nucleocytoviricota</taxon>
        <taxon>Megaviricetes</taxon>
        <taxon>Imitervirales</taxon>
        <taxon>Mimiviridae</taxon>
        <taxon>Klosneuvirinae</taxon>
        <taxon>Yasminevirus</taxon>
        <taxon>Yasminevirus saudimassiliense</taxon>
    </lineage>
</organism>
<dbReference type="GO" id="GO:0106261">
    <property type="term" value="F:tRNA uridine(34) acetyltransferase activity"/>
    <property type="evidence" value="ECO:0007669"/>
    <property type="project" value="UniProtKB-EC"/>
</dbReference>
<keyword evidence="14" id="KW-1133">Transmembrane helix</keyword>
<evidence type="ECO:0000313" key="17">
    <source>
        <dbReference type="Proteomes" id="UP000594342"/>
    </source>
</evidence>
<dbReference type="SMART" id="SM00729">
    <property type="entry name" value="Elp3"/>
    <property type="match status" value="1"/>
</dbReference>
<dbReference type="SUPFAM" id="SSF102114">
    <property type="entry name" value="Radical SAM enzymes"/>
    <property type="match status" value="1"/>
</dbReference>
<comment type="catalytic activity">
    <reaction evidence="12">
        <text>uridine(34) in tRNA + acetyl-CoA + S-adenosyl-L-methionine + H2O = 5-(carboxymethyl)uridine(34) in tRNA + 5'-deoxyadenosine + L-methionine + CoA + 2 H(+)</text>
        <dbReference type="Rhea" id="RHEA:61020"/>
        <dbReference type="Rhea" id="RHEA-COMP:10407"/>
        <dbReference type="Rhea" id="RHEA-COMP:11727"/>
        <dbReference type="ChEBI" id="CHEBI:15377"/>
        <dbReference type="ChEBI" id="CHEBI:15378"/>
        <dbReference type="ChEBI" id="CHEBI:17319"/>
        <dbReference type="ChEBI" id="CHEBI:57287"/>
        <dbReference type="ChEBI" id="CHEBI:57288"/>
        <dbReference type="ChEBI" id="CHEBI:57844"/>
        <dbReference type="ChEBI" id="CHEBI:59789"/>
        <dbReference type="ChEBI" id="CHEBI:65315"/>
        <dbReference type="ChEBI" id="CHEBI:74882"/>
        <dbReference type="EC" id="2.3.1.311"/>
    </reaction>
    <physiologicalReaction direction="left-to-right" evidence="12">
        <dbReference type="Rhea" id="RHEA:61021"/>
    </physiologicalReaction>
</comment>
<name>A0A5K0UAJ0_9VIRU</name>
<evidence type="ECO:0000256" key="13">
    <source>
        <dbReference type="SAM" id="MobiDB-lite"/>
    </source>
</evidence>
<keyword evidence="14" id="KW-0812">Transmembrane</keyword>
<keyword evidence="17" id="KW-1185">Reference proteome</keyword>
<evidence type="ECO:0000256" key="9">
    <source>
        <dbReference type="ARBA" id="ARBA00023004"/>
    </source>
</evidence>
<evidence type="ECO:0000256" key="6">
    <source>
        <dbReference type="ARBA" id="ARBA00022691"/>
    </source>
</evidence>
<keyword evidence="14" id="KW-0472">Membrane</keyword>
<feature type="domain" description="Elp3/MiaA/NifB-like radical SAM core" evidence="15">
    <location>
        <begin position="208"/>
        <end position="505"/>
    </location>
</feature>
<gene>
    <name evidence="16" type="ORF">YASMINEVIRUS_975</name>
</gene>
<evidence type="ECO:0000256" key="10">
    <source>
        <dbReference type="ARBA" id="ARBA00023014"/>
    </source>
</evidence>
<dbReference type="Pfam" id="PF04055">
    <property type="entry name" value="Radical_SAM"/>
    <property type="match status" value="1"/>
</dbReference>
<dbReference type="PANTHER" id="PTHR11135:SF2">
    <property type="entry name" value="ELONGATOR COMPLEX PROTEIN 3"/>
    <property type="match status" value="1"/>
</dbReference>
<comment type="pathway">
    <text evidence="2">tRNA modification.</text>
</comment>
<dbReference type="Proteomes" id="UP000594342">
    <property type="component" value="Unassembled WGS sequence"/>
</dbReference>
<dbReference type="InterPro" id="IPR006638">
    <property type="entry name" value="Elp3/MiaA/NifB-like_rSAM"/>
</dbReference>
<evidence type="ECO:0000256" key="1">
    <source>
        <dbReference type="ARBA" id="ARBA00001966"/>
    </source>
</evidence>
<dbReference type="SFLD" id="SFLDG01086">
    <property type="entry name" value="elongater_protein-like"/>
    <property type="match status" value="1"/>
</dbReference>
<feature type="region of interest" description="Disordered" evidence="13">
    <location>
        <begin position="743"/>
        <end position="787"/>
    </location>
</feature>
<evidence type="ECO:0000256" key="11">
    <source>
        <dbReference type="ARBA" id="ARBA00044771"/>
    </source>
</evidence>
<keyword evidence="10" id="KW-0411">Iron-sulfur</keyword>
<accession>A0A5K0UAJ0</accession>
<keyword evidence="6" id="KW-0949">S-adenosyl-L-methionine</keyword>
<evidence type="ECO:0000259" key="15">
    <source>
        <dbReference type="SMART" id="SM00729"/>
    </source>
</evidence>
<feature type="transmembrane region" description="Helical" evidence="14">
    <location>
        <begin position="812"/>
        <end position="830"/>
    </location>
</feature>
<keyword evidence="16" id="KW-0808">Transferase</keyword>
<keyword evidence="4" id="KW-0004">4Fe-4S</keyword>
<keyword evidence="9" id="KW-0408">Iron</keyword>
<keyword evidence="7" id="KW-0479">Metal-binding</keyword>
<dbReference type="InterPro" id="IPR007197">
    <property type="entry name" value="rSAM"/>
</dbReference>
<evidence type="ECO:0000256" key="8">
    <source>
        <dbReference type="ARBA" id="ARBA00022884"/>
    </source>
</evidence>
<dbReference type="EC" id="2.3.1.311" evidence="11"/>
<dbReference type="EMBL" id="UPSH01000001">
    <property type="protein sequence ID" value="VBB18512.1"/>
    <property type="molecule type" value="Genomic_DNA"/>
</dbReference>
<dbReference type="InterPro" id="IPR058240">
    <property type="entry name" value="rSAM_sf"/>
</dbReference>
<evidence type="ECO:0000256" key="4">
    <source>
        <dbReference type="ARBA" id="ARBA00022485"/>
    </source>
</evidence>
<dbReference type="Pfam" id="PF16199">
    <property type="entry name" value="Radical_SAM_C"/>
    <property type="match status" value="1"/>
</dbReference>
<evidence type="ECO:0000256" key="14">
    <source>
        <dbReference type="SAM" id="Phobius"/>
    </source>
</evidence>
<dbReference type="InterPro" id="IPR039661">
    <property type="entry name" value="ELP3"/>
</dbReference>
<dbReference type="GO" id="GO:0046872">
    <property type="term" value="F:metal ion binding"/>
    <property type="evidence" value="ECO:0007669"/>
    <property type="project" value="UniProtKB-KW"/>
</dbReference>
<feature type="region of interest" description="Disordered" evidence="13">
    <location>
        <begin position="43"/>
        <end position="62"/>
    </location>
</feature>
<dbReference type="Gene3D" id="3.40.630.30">
    <property type="match status" value="1"/>
</dbReference>
<sequence length="831" mass="94545">MSCTGKGCSSGGVGASSIDDIEDTSNDVNYDRIDVTDELASLVETESDPDAKYDAETDETADTVTPLRHDTDLAKMYGDHFREITVDNPYFKLDLDTAKKMNRVVSPDEIPLPVHSGSSKLDLFKLRAYMSDILKEHETDPLTPSRFEEVSRKVAKKHGTMFKKIDLYYIYCVMCREQGVLPCDKIRGLLQINSFRSQSGVMVYSVFTHPFYKYGPNGKLQTFSCKFNCRYCTDMPSYPRSYTPGQPGNDKAHTLGYDTVKQVHCRASAYTATGHVNDKAEVIVLGGTWHSYPLKYRRMFITLLYYAFNTVHENRDRPVGTMEEEIRLNESSKCRVIGLTIETRPDQITPKELIEMRKMGITRVQLGVQHTNIRVLNRVQRRCTPEDAVNAIRLLKDACFKVDIHLMPDLPKPFTREFEEKNKTRLNSKDLTFTKEDIDWNFDSLGEDEKMFENIFESGDYDPDQVKLYPCEVVPYTGIEKDFKEGKHIPYGTILPDQDTNDLIELLIRVMANVPEECRVNRIIRDIPESYVMAGIKDTSGRQRIERMMTDRGLKSSCMRAREIKKKSVNPADVKLVVTHRVSSQGDEYFLQYVTSSNELVGFLRLRLSKNAGCHLSYRRSGALRSRTVVISELVDTALIRELHVYGETVQVNREEKKTTDRTHQHAGFGTRLLVNAFAIAKSFGYEKMAVISGEGVKPYYRRFGFYDGELYLLKDLKKDDPTTRPDAMIEFTPEAIVHKEHRVGQNVYGRKSPSASTSSTGSSTDPSGNSSVPRSASDGTELNDRTVTRTSRVSADLFEELEHYPYVPLHVMMYAVVLAIIITYIGSLFH</sequence>
<evidence type="ECO:0000256" key="2">
    <source>
        <dbReference type="ARBA" id="ARBA00005217"/>
    </source>
</evidence>
<reference evidence="16 17" key="1">
    <citation type="submission" date="2018-10" db="EMBL/GenBank/DDBJ databases">
        <authorList>
            <consortium name="IHU Genomes"/>
        </authorList>
    </citation>
    <scope>NUCLEOTIDE SEQUENCE [LARGE SCALE GENOMIC DNA]</scope>
    <source>
        <strain evidence="16 17">A1</strain>
    </source>
</reference>
<dbReference type="GO" id="GO:0000049">
    <property type="term" value="F:tRNA binding"/>
    <property type="evidence" value="ECO:0007669"/>
    <property type="project" value="UniProtKB-KW"/>
</dbReference>
<comment type="cofactor">
    <cofactor evidence="1">
        <name>[4Fe-4S] cluster</name>
        <dbReference type="ChEBI" id="CHEBI:49883"/>
    </cofactor>
</comment>
<evidence type="ECO:0000313" key="16">
    <source>
        <dbReference type="EMBL" id="VBB18512.1"/>
    </source>
</evidence>
<dbReference type="SFLD" id="SFLDS00029">
    <property type="entry name" value="Radical_SAM"/>
    <property type="match status" value="1"/>
</dbReference>
<evidence type="ECO:0000256" key="12">
    <source>
        <dbReference type="ARBA" id="ARBA00047372"/>
    </source>
</evidence>
<dbReference type="PANTHER" id="PTHR11135">
    <property type="entry name" value="HISTONE ACETYLTRANSFERASE-RELATED"/>
    <property type="match status" value="1"/>
</dbReference>
<keyword evidence="5" id="KW-0820">tRNA-binding</keyword>
<comment type="similarity">
    <text evidence="3">Belongs to the ELP3 family.</text>
</comment>